<evidence type="ECO:0000313" key="1">
    <source>
        <dbReference type="EMBL" id="GAA4560502.1"/>
    </source>
</evidence>
<comment type="caution">
    <text evidence="1">The sequence shown here is derived from an EMBL/GenBank/DDBJ whole genome shotgun (WGS) entry which is preliminary data.</text>
</comment>
<evidence type="ECO:0000313" key="2">
    <source>
        <dbReference type="Proteomes" id="UP001501598"/>
    </source>
</evidence>
<accession>A0ABP8S5B7</accession>
<protein>
    <recommendedName>
        <fullName evidence="3">TNFR-Cys domain-containing protein</fullName>
    </recommendedName>
</protein>
<dbReference type="Proteomes" id="UP001501598">
    <property type="component" value="Unassembled WGS sequence"/>
</dbReference>
<evidence type="ECO:0008006" key="3">
    <source>
        <dbReference type="Google" id="ProtNLM"/>
    </source>
</evidence>
<keyword evidence="2" id="KW-1185">Reference proteome</keyword>
<dbReference type="EMBL" id="BAABGT010000122">
    <property type="protein sequence ID" value="GAA4560502.1"/>
    <property type="molecule type" value="Genomic_DNA"/>
</dbReference>
<gene>
    <name evidence="1" type="ORF">GCM10023175_70660</name>
</gene>
<reference evidence="2" key="1">
    <citation type="journal article" date="2019" name="Int. J. Syst. Evol. Microbiol.">
        <title>The Global Catalogue of Microorganisms (GCM) 10K type strain sequencing project: providing services to taxonomists for standard genome sequencing and annotation.</title>
        <authorList>
            <consortium name="The Broad Institute Genomics Platform"/>
            <consortium name="The Broad Institute Genome Sequencing Center for Infectious Disease"/>
            <person name="Wu L."/>
            <person name="Ma J."/>
        </authorList>
    </citation>
    <scope>NUCLEOTIDE SEQUENCE [LARGE SCALE GENOMIC DNA]</scope>
    <source>
        <strain evidence="2">JCM 17906</strain>
    </source>
</reference>
<name>A0ABP8S5B7_9PSEU</name>
<organism evidence="1 2">
    <name type="scientific">Pseudonocardia xishanensis</name>
    <dbReference type="NCBI Taxonomy" id="630995"/>
    <lineage>
        <taxon>Bacteria</taxon>
        <taxon>Bacillati</taxon>
        <taxon>Actinomycetota</taxon>
        <taxon>Actinomycetes</taxon>
        <taxon>Pseudonocardiales</taxon>
        <taxon>Pseudonocardiaceae</taxon>
        <taxon>Pseudonocardia</taxon>
    </lineage>
</organism>
<sequence>MSTCPDCTGSGSCDTCQGYATTPDTHPGAADGRDCPACTAGVCPTCHGTGTPCTATTSQELSCR</sequence>
<proteinExistence type="predicted"/>